<dbReference type="InterPro" id="IPR003779">
    <property type="entry name" value="CMD-like"/>
</dbReference>
<evidence type="ECO:0000313" key="3">
    <source>
        <dbReference type="Proteomes" id="UP000199220"/>
    </source>
</evidence>
<dbReference type="AlphaFoldDB" id="A0A1H5LA18"/>
<feature type="domain" description="Carboxymuconolactone decarboxylase-like" evidence="1">
    <location>
        <begin position="45"/>
        <end position="125"/>
    </location>
</feature>
<name>A0A1H5LA18_9MICO</name>
<dbReference type="GO" id="GO:0051920">
    <property type="term" value="F:peroxiredoxin activity"/>
    <property type="evidence" value="ECO:0007669"/>
    <property type="project" value="InterPro"/>
</dbReference>
<dbReference type="STRING" id="648782.SAMN04488554_2698"/>
<protein>
    <submittedName>
        <fullName evidence="2">Alkylhydroperoxidase family enzyme, contains CxxC motif</fullName>
    </submittedName>
</protein>
<dbReference type="SUPFAM" id="SSF69118">
    <property type="entry name" value="AhpD-like"/>
    <property type="match status" value="1"/>
</dbReference>
<evidence type="ECO:0000313" key="2">
    <source>
        <dbReference type="EMBL" id="SEE73932.1"/>
    </source>
</evidence>
<keyword evidence="3" id="KW-1185">Reference proteome</keyword>
<keyword evidence="2" id="KW-0560">Oxidoreductase</keyword>
<dbReference type="OrthoDB" id="657225at2"/>
<dbReference type="Pfam" id="PF02627">
    <property type="entry name" value="CMD"/>
    <property type="match status" value="1"/>
</dbReference>
<dbReference type="EMBL" id="FNTX01000002">
    <property type="protein sequence ID" value="SEE73932.1"/>
    <property type="molecule type" value="Genomic_DNA"/>
</dbReference>
<dbReference type="PANTHER" id="PTHR34846:SF10">
    <property type="entry name" value="CYTOPLASMIC PROTEIN"/>
    <property type="match status" value="1"/>
</dbReference>
<proteinExistence type="predicted"/>
<accession>A0A1H5LA18</accession>
<organism evidence="2 3">
    <name type="scientific">Ruania alba</name>
    <dbReference type="NCBI Taxonomy" id="648782"/>
    <lineage>
        <taxon>Bacteria</taxon>
        <taxon>Bacillati</taxon>
        <taxon>Actinomycetota</taxon>
        <taxon>Actinomycetes</taxon>
        <taxon>Micrococcales</taxon>
        <taxon>Ruaniaceae</taxon>
        <taxon>Ruania</taxon>
    </lineage>
</organism>
<evidence type="ECO:0000259" key="1">
    <source>
        <dbReference type="Pfam" id="PF02627"/>
    </source>
</evidence>
<reference evidence="3" key="1">
    <citation type="submission" date="2016-10" db="EMBL/GenBank/DDBJ databases">
        <authorList>
            <person name="Varghese N."/>
            <person name="Submissions S."/>
        </authorList>
    </citation>
    <scope>NUCLEOTIDE SEQUENCE [LARGE SCALE GENOMIC DNA]</scope>
    <source>
        <strain evidence="3">DSM 21368</strain>
    </source>
</reference>
<dbReference type="Gene3D" id="1.20.1290.10">
    <property type="entry name" value="AhpD-like"/>
    <property type="match status" value="1"/>
</dbReference>
<gene>
    <name evidence="2" type="ORF">SAMN04488554_2698</name>
</gene>
<sequence>MSTTMRIQPTEITGLSGAVVKRFAMKMLGQVPEPLGVYWHNRAVLKSYMAIGSKVPKWSSCDQSLKSFAHMAVASLVGCTWCLDFGYFQAQNENLDVAKAQQVPRWRESDVFTPLEREVMGYAEAMSQTPPTVTDEMSASLLDQLGEAALVELTAFIAMANFYTRSNVAFGIESDGFAAACGLAPLAERPASRGVTSDA</sequence>
<dbReference type="InterPro" id="IPR029032">
    <property type="entry name" value="AhpD-like"/>
</dbReference>
<dbReference type="PANTHER" id="PTHR34846">
    <property type="entry name" value="4-CARBOXYMUCONOLACTONE DECARBOXYLASE FAMILY PROTEIN (AFU_ORTHOLOGUE AFUA_6G11590)"/>
    <property type="match status" value="1"/>
</dbReference>
<keyword evidence="2" id="KW-0575">Peroxidase</keyword>
<dbReference type="Proteomes" id="UP000199220">
    <property type="component" value="Unassembled WGS sequence"/>
</dbReference>
<dbReference type="RefSeq" id="WP_089773618.1">
    <property type="nucleotide sequence ID" value="NZ_FNTX01000002.1"/>
</dbReference>